<dbReference type="InterPro" id="IPR036388">
    <property type="entry name" value="WH-like_DNA-bd_sf"/>
</dbReference>
<comment type="caution">
    <text evidence="6">The sequence shown here is derived from an EMBL/GenBank/DDBJ whole genome shotgun (WGS) entry which is preliminary data.</text>
</comment>
<keyword evidence="3" id="KW-0238">DNA-binding</keyword>
<keyword evidence="2" id="KW-0805">Transcription regulation</keyword>
<dbReference type="Proteomes" id="UP001501475">
    <property type="component" value="Unassembled WGS sequence"/>
</dbReference>
<keyword evidence="4" id="KW-0804">Transcription</keyword>
<accession>A0ABN2L503</accession>
<comment type="similarity">
    <text evidence="1">Belongs to the LysR transcriptional regulatory family.</text>
</comment>
<dbReference type="PRINTS" id="PR00039">
    <property type="entry name" value="HTHLYSR"/>
</dbReference>
<proteinExistence type="inferred from homology"/>
<dbReference type="PANTHER" id="PTHR30346:SF28">
    <property type="entry name" value="HTH-TYPE TRANSCRIPTIONAL REGULATOR CYNR"/>
    <property type="match status" value="1"/>
</dbReference>
<dbReference type="InterPro" id="IPR000847">
    <property type="entry name" value="LysR_HTH_N"/>
</dbReference>
<dbReference type="PROSITE" id="PS50931">
    <property type="entry name" value="HTH_LYSR"/>
    <property type="match status" value="1"/>
</dbReference>
<dbReference type="InterPro" id="IPR036390">
    <property type="entry name" value="WH_DNA-bd_sf"/>
</dbReference>
<evidence type="ECO:0000313" key="6">
    <source>
        <dbReference type="EMBL" id="GAA1775316.1"/>
    </source>
</evidence>
<dbReference type="InterPro" id="IPR005119">
    <property type="entry name" value="LysR_subst-bd"/>
</dbReference>
<evidence type="ECO:0000256" key="3">
    <source>
        <dbReference type="ARBA" id="ARBA00023125"/>
    </source>
</evidence>
<dbReference type="RefSeq" id="WP_344068842.1">
    <property type="nucleotide sequence ID" value="NZ_BAAAPN010000103.1"/>
</dbReference>
<evidence type="ECO:0000256" key="1">
    <source>
        <dbReference type="ARBA" id="ARBA00009437"/>
    </source>
</evidence>
<dbReference type="Pfam" id="PF00126">
    <property type="entry name" value="HTH_1"/>
    <property type="match status" value="1"/>
</dbReference>
<dbReference type="PANTHER" id="PTHR30346">
    <property type="entry name" value="TRANSCRIPTIONAL DUAL REGULATOR HCAR-RELATED"/>
    <property type="match status" value="1"/>
</dbReference>
<organism evidence="6 7">
    <name type="scientific">Nostocoides vanveenii</name>
    <dbReference type="NCBI Taxonomy" id="330835"/>
    <lineage>
        <taxon>Bacteria</taxon>
        <taxon>Bacillati</taxon>
        <taxon>Actinomycetota</taxon>
        <taxon>Actinomycetes</taxon>
        <taxon>Micrococcales</taxon>
        <taxon>Intrasporangiaceae</taxon>
        <taxon>Nostocoides</taxon>
    </lineage>
</organism>
<evidence type="ECO:0000259" key="5">
    <source>
        <dbReference type="PROSITE" id="PS50931"/>
    </source>
</evidence>
<evidence type="ECO:0000256" key="2">
    <source>
        <dbReference type="ARBA" id="ARBA00023015"/>
    </source>
</evidence>
<gene>
    <name evidence="6" type="ORF">GCM10009810_35390</name>
</gene>
<sequence length="307" mass="32891">MGVETEALRWFQLVADGLTVTEVAETYAVSQPGVSRALARLEEDVGTPLLRRSGRVLRLTQAGATFKRHVDAFVNNLDDGLAAVEQLLDPGSGLVTLGFPLSLGTWFVPGLIRDFGRIRPQVRFALQRTAVGEPGAPSRLLLTREVELELTTARISHPDIEWRRVAVEPLLLCVPLDHPVADADAVELAAVAAEPFIMRRRPSGMREQVVDLCNAAGFSPVVAYEVDDLPTVRGFVGAGLGVAVVPALGRDVPVVLGPVRFLPLLDPGAQRDIGLACLTERRLLPAADSFRRFVVGGGANLTSASSV</sequence>
<dbReference type="Gene3D" id="1.10.10.10">
    <property type="entry name" value="Winged helix-like DNA-binding domain superfamily/Winged helix DNA-binding domain"/>
    <property type="match status" value="1"/>
</dbReference>
<reference evidence="6 7" key="1">
    <citation type="journal article" date="2019" name="Int. J. Syst. Evol. Microbiol.">
        <title>The Global Catalogue of Microorganisms (GCM) 10K type strain sequencing project: providing services to taxonomists for standard genome sequencing and annotation.</title>
        <authorList>
            <consortium name="The Broad Institute Genomics Platform"/>
            <consortium name="The Broad Institute Genome Sequencing Center for Infectious Disease"/>
            <person name="Wu L."/>
            <person name="Ma J."/>
        </authorList>
    </citation>
    <scope>NUCLEOTIDE SEQUENCE [LARGE SCALE GENOMIC DNA]</scope>
    <source>
        <strain evidence="6 7">JCM 15591</strain>
    </source>
</reference>
<name>A0ABN2L503_9MICO</name>
<dbReference type="Pfam" id="PF03466">
    <property type="entry name" value="LysR_substrate"/>
    <property type="match status" value="1"/>
</dbReference>
<protein>
    <submittedName>
        <fullName evidence="6">LysR family transcriptional regulator</fullName>
    </submittedName>
</protein>
<keyword evidence="7" id="KW-1185">Reference proteome</keyword>
<evidence type="ECO:0000256" key="4">
    <source>
        <dbReference type="ARBA" id="ARBA00023163"/>
    </source>
</evidence>
<evidence type="ECO:0000313" key="7">
    <source>
        <dbReference type="Proteomes" id="UP001501475"/>
    </source>
</evidence>
<dbReference type="EMBL" id="BAAAPN010000103">
    <property type="protein sequence ID" value="GAA1775316.1"/>
    <property type="molecule type" value="Genomic_DNA"/>
</dbReference>
<dbReference type="Gene3D" id="3.40.190.290">
    <property type="match status" value="1"/>
</dbReference>
<feature type="domain" description="HTH lysR-type" evidence="5">
    <location>
        <begin position="3"/>
        <end position="60"/>
    </location>
</feature>
<dbReference type="SUPFAM" id="SSF53850">
    <property type="entry name" value="Periplasmic binding protein-like II"/>
    <property type="match status" value="1"/>
</dbReference>
<dbReference type="SUPFAM" id="SSF46785">
    <property type="entry name" value="Winged helix' DNA-binding domain"/>
    <property type="match status" value="1"/>
</dbReference>